<dbReference type="GO" id="GO:0000976">
    <property type="term" value="F:transcription cis-regulatory region binding"/>
    <property type="evidence" value="ECO:0007669"/>
    <property type="project" value="TreeGrafter"/>
</dbReference>
<evidence type="ECO:0000256" key="2">
    <source>
        <dbReference type="ARBA" id="ARBA00023125"/>
    </source>
</evidence>
<dbReference type="PANTHER" id="PTHR30055:SF234">
    <property type="entry name" value="HTH-TYPE TRANSCRIPTIONAL REGULATOR BETI"/>
    <property type="match status" value="1"/>
</dbReference>
<keyword evidence="3" id="KW-0804">Transcription</keyword>
<dbReference type="SUPFAM" id="SSF46689">
    <property type="entry name" value="Homeodomain-like"/>
    <property type="match status" value="1"/>
</dbReference>
<feature type="region of interest" description="Disordered" evidence="5">
    <location>
        <begin position="202"/>
        <end position="244"/>
    </location>
</feature>
<evidence type="ECO:0000313" key="8">
    <source>
        <dbReference type="Proteomes" id="UP000294927"/>
    </source>
</evidence>
<dbReference type="Gene3D" id="1.10.357.10">
    <property type="entry name" value="Tetracycline Repressor, domain 2"/>
    <property type="match status" value="1"/>
</dbReference>
<feature type="compositionally biased region" description="Basic and acidic residues" evidence="5">
    <location>
        <begin position="235"/>
        <end position="244"/>
    </location>
</feature>
<evidence type="ECO:0000259" key="6">
    <source>
        <dbReference type="PROSITE" id="PS50977"/>
    </source>
</evidence>
<protein>
    <submittedName>
        <fullName evidence="7">TetR family transcriptional regulator</fullName>
    </submittedName>
</protein>
<dbReference type="GO" id="GO:0003700">
    <property type="term" value="F:DNA-binding transcription factor activity"/>
    <property type="evidence" value="ECO:0007669"/>
    <property type="project" value="TreeGrafter"/>
</dbReference>
<dbReference type="EMBL" id="SOCP01000025">
    <property type="protein sequence ID" value="TDV39804.1"/>
    <property type="molecule type" value="Genomic_DNA"/>
</dbReference>
<dbReference type="InterPro" id="IPR009057">
    <property type="entry name" value="Homeodomain-like_sf"/>
</dbReference>
<dbReference type="InterPro" id="IPR001647">
    <property type="entry name" value="HTH_TetR"/>
</dbReference>
<name>A0A4R7UUV9_9PSEU</name>
<keyword evidence="8" id="KW-1185">Reference proteome</keyword>
<dbReference type="AlphaFoldDB" id="A0A4R7UUV9"/>
<feature type="compositionally biased region" description="Acidic residues" evidence="5">
    <location>
        <begin position="203"/>
        <end position="216"/>
    </location>
</feature>
<dbReference type="RefSeq" id="WP_133908698.1">
    <property type="nucleotide sequence ID" value="NZ_SOCP01000025.1"/>
</dbReference>
<proteinExistence type="predicted"/>
<evidence type="ECO:0000256" key="1">
    <source>
        <dbReference type="ARBA" id="ARBA00023015"/>
    </source>
</evidence>
<feature type="DNA-binding region" description="H-T-H motif" evidence="4">
    <location>
        <begin position="37"/>
        <end position="56"/>
    </location>
</feature>
<sequence length="244" mass="26403">MTDLPRPRRLRADAARNRDQILRAAVDLLVEVGPTVALEAVAKRAGVSTATLYRHFPDRAVLLRHVAVDLLEQSATAAQVEEADAFTALAAYLHTAIDLRMGVIMPMLADVIAGDDQLFAARDEARRSLAALVRAAHDEGSLRPDVGPGDIGLLVIRLAQPLPVPIVAAANHRLSHRHAELVLDGLLRFLAVDSLRDRPLALDELDPVPSDGDEPVWVDPRGYWGEPGVTPAADSEDRSRRTGS</sequence>
<evidence type="ECO:0000256" key="5">
    <source>
        <dbReference type="SAM" id="MobiDB-lite"/>
    </source>
</evidence>
<organism evidence="7 8">
    <name type="scientific">Actinophytocola oryzae</name>
    <dbReference type="NCBI Taxonomy" id="502181"/>
    <lineage>
        <taxon>Bacteria</taxon>
        <taxon>Bacillati</taxon>
        <taxon>Actinomycetota</taxon>
        <taxon>Actinomycetes</taxon>
        <taxon>Pseudonocardiales</taxon>
        <taxon>Pseudonocardiaceae</taxon>
    </lineage>
</organism>
<dbReference type="InterPro" id="IPR049445">
    <property type="entry name" value="TetR_SbtR-like_C"/>
</dbReference>
<reference evidence="7 8" key="1">
    <citation type="submission" date="2019-03" db="EMBL/GenBank/DDBJ databases">
        <title>Genomic Encyclopedia of Archaeal and Bacterial Type Strains, Phase II (KMG-II): from individual species to whole genera.</title>
        <authorList>
            <person name="Goeker M."/>
        </authorList>
    </citation>
    <scope>NUCLEOTIDE SEQUENCE [LARGE SCALE GENOMIC DNA]</scope>
    <source>
        <strain evidence="7 8">DSM 45499</strain>
    </source>
</reference>
<dbReference type="Proteomes" id="UP000294927">
    <property type="component" value="Unassembled WGS sequence"/>
</dbReference>
<evidence type="ECO:0000256" key="4">
    <source>
        <dbReference type="PROSITE-ProRule" id="PRU00335"/>
    </source>
</evidence>
<dbReference type="InterPro" id="IPR036271">
    <property type="entry name" value="Tet_transcr_reg_TetR-rel_C_sf"/>
</dbReference>
<dbReference type="PRINTS" id="PR00455">
    <property type="entry name" value="HTHTETR"/>
</dbReference>
<dbReference type="PROSITE" id="PS50977">
    <property type="entry name" value="HTH_TETR_2"/>
    <property type="match status" value="1"/>
</dbReference>
<dbReference type="SUPFAM" id="SSF48498">
    <property type="entry name" value="Tetracyclin repressor-like, C-terminal domain"/>
    <property type="match status" value="1"/>
</dbReference>
<dbReference type="Pfam" id="PF00440">
    <property type="entry name" value="TetR_N"/>
    <property type="match status" value="1"/>
</dbReference>
<dbReference type="OrthoDB" id="9795011at2"/>
<dbReference type="Pfam" id="PF21597">
    <property type="entry name" value="TetR_C_43"/>
    <property type="match status" value="1"/>
</dbReference>
<accession>A0A4R7UUV9</accession>
<comment type="caution">
    <text evidence="7">The sequence shown here is derived from an EMBL/GenBank/DDBJ whole genome shotgun (WGS) entry which is preliminary data.</text>
</comment>
<feature type="domain" description="HTH tetR-type" evidence="6">
    <location>
        <begin position="15"/>
        <end position="74"/>
    </location>
</feature>
<keyword evidence="1" id="KW-0805">Transcription regulation</keyword>
<dbReference type="PANTHER" id="PTHR30055">
    <property type="entry name" value="HTH-TYPE TRANSCRIPTIONAL REGULATOR RUTR"/>
    <property type="match status" value="1"/>
</dbReference>
<dbReference type="InterPro" id="IPR050109">
    <property type="entry name" value="HTH-type_TetR-like_transc_reg"/>
</dbReference>
<gene>
    <name evidence="7" type="ORF">CLV71_125116</name>
</gene>
<evidence type="ECO:0000313" key="7">
    <source>
        <dbReference type="EMBL" id="TDV39804.1"/>
    </source>
</evidence>
<evidence type="ECO:0000256" key="3">
    <source>
        <dbReference type="ARBA" id="ARBA00023163"/>
    </source>
</evidence>
<keyword evidence="2 4" id="KW-0238">DNA-binding</keyword>